<keyword evidence="1" id="KW-0175">Coiled coil</keyword>
<evidence type="ECO:0000313" key="3">
    <source>
        <dbReference type="EMBL" id="CAD8698525.1"/>
    </source>
</evidence>
<dbReference type="EMBL" id="HBFC01002352">
    <property type="protein sequence ID" value="CAD8698525.1"/>
    <property type="molecule type" value="Transcribed_RNA"/>
</dbReference>
<reference evidence="3" key="1">
    <citation type="submission" date="2021-01" db="EMBL/GenBank/DDBJ databases">
        <authorList>
            <person name="Corre E."/>
            <person name="Pelletier E."/>
            <person name="Niang G."/>
            <person name="Scheremetjew M."/>
            <person name="Finn R."/>
            <person name="Kale V."/>
            <person name="Holt S."/>
            <person name="Cochrane G."/>
            <person name="Meng A."/>
            <person name="Brown T."/>
            <person name="Cohen L."/>
        </authorList>
    </citation>
    <scope>NUCLEOTIDE SEQUENCE</scope>
    <source>
        <strain evidence="3">SL-175</strain>
    </source>
</reference>
<protein>
    <submittedName>
        <fullName evidence="3">Uncharacterized protein</fullName>
    </submittedName>
</protein>
<feature type="compositionally biased region" description="Low complexity" evidence="2">
    <location>
        <begin position="354"/>
        <end position="370"/>
    </location>
</feature>
<evidence type="ECO:0000256" key="2">
    <source>
        <dbReference type="SAM" id="MobiDB-lite"/>
    </source>
</evidence>
<name>A0A7S0S760_9CHLO</name>
<evidence type="ECO:0000256" key="1">
    <source>
        <dbReference type="SAM" id="Coils"/>
    </source>
</evidence>
<accession>A0A7S0S760</accession>
<feature type="coiled-coil region" evidence="1">
    <location>
        <begin position="285"/>
        <end position="312"/>
    </location>
</feature>
<feature type="region of interest" description="Disordered" evidence="2">
    <location>
        <begin position="346"/>
        <end position="370"/>
    </location>
</feature>
<dbReference type="AlphaFoldDB" id="A0A7S0S760"/>
<gene>
    <name evidence="3" type="ORF">MANT1106_LOCUS1206</name>
</gene>
<organism evidence="3">
    <name type="scientific">Mantoniella antarctica</name>
    <dbReference type="NCBI Taxonomy" id="81844"/>
    <lineage>
        <taxon>Eukaryota</taxon>
        <taxon>Viridiplantae</taxon>
        <taxon>Chlorophyta</taxon>
        <taxon>Mamiellophyceae</taxon>
        <taxon>Mamiellales</taxon>
        <taxon>Mamiellaceae</taxon>
        <taxon>Mantoniella</taxon>
    </lineage>
</organism>
<proteinExistence type="predicted"/>
<sequence length="370" mass="37985">MEELGEREKLGDVFAPEGASLLRAHLEPKQAVRVTPQSSLPVAAYLCSAALFFTACVSSLVVGTPPLISSGGAGMAHLSYVRSETEHKELGVTELSPLPNEVGFFAAHTHAASGDDLSGAGVGGAGGANSAETSAMMAGALLQASMLDARGSLTEDPVASDWRDALAPLPAADGLQPDKAAVGEVLNAAYARHELSADRFEEDAADLVDASNQYAAALVAREVARKEVERLADVQEIHSQELAAQSAKTDSVKAKSDVMDAMEEEAGIATKVEETKDVNNRNAVVNAIAADLEEKEDAAAAAKAAADKATVTAQVNAITQAAMDQPVPRVVTDILQNTAVTEAPASTAAEVSLPDAPAAEPVDAPVEASA</sequence>